<evidence type="ECO:0000313" key="1">
    <source>
        <dbReference type="EMBL" id="CEK87913.1"/>
    </source>
</evidence>
<organism evidence="1">
    <name type="scientific">Arion vulgaris</name>
    <dbReference type="NCBI Taxonomy" id="1028688"/>
    <lineage>
        <taxon>Eukaryota</taxon>
        <taxon>Metazoa</taxon>
        <taxon>Spiralia</taxon>
        <taxon>Lophotrochozoa</taxon>
        <taxon>Mollusca</taxon>
        <taxon>Gastropoda</taxon>
        <taxon>Heterobranchia</taxon>
        <taxon>Euthyneura</taxon>
        <taxon>Panpulmonata</taxon>
        <taxon>Eupulmonata</taxon>
        <taxon>Stylommatophora</taxon>
        <taxon>Helicina</taxon>
        <taxon>Arionoidea</taxon>
        <taxon>Arionidae</taxon>
        <taxon>Arion</taxon>
    </lineage>
</organism>
<name>A0A0B7B4F5_9EUPU</name>
<sequence length="51" mass="5570">MDQQSWTSHFISEYFDNGLLSSVYDKSSISSDGVNSLRCVLLHLSGICGGD</sequence>
<protein>
    <submittedName>
        <fullName evidence="1">Uncharacterized protein</fullName>
    </submittedName>
</protein>
<dbReference type="EMBL" id="HACG01041048">
    <property type="protein sequence ID" value="CEK87913.1"/>
    <property type="molecule type" value="Transcribed_RNA"/>
</dbReference>
<proteinExistence type="predicted"/>
<reference evidence="1" key="1">
    <citation type="submission" date="2014-12" db="EMBL/GenBank/DDBJ databases">
        <title>Insight into the proteome of Arion vulgaris.</title>
        <authorList>
            <person name="Aradska J."/>
            <person name="Bulat T."/>
            <person name="Smidak R."/>
            <person name="Sarate P."/>
            <person name="Gangsoo J."/>
            <person name="Sialana F."/>
            <person name="Bilban M."/>
            <person name="Lubec G."/>
        </authorList>
    </citation>
    <scope>NUCLEOTIDE SEQUENCE</scope>
    <source>
        <tissue evidence="1">Skin</tissue>
    </source>
</reference>
<accession>A0A0B7B4F5</accession>
<gene>
    <name evidence="1" type="primary">ORF162100</name>
</gene>
<dbReference type="AlphaFoldDB" id="A0A0B7B4F5"/>